<dbReference type="Gene3D" id="3.40.50.300">
    <property type="entry name" value="P-loop containing nucleotide triphosphate hydrolases"/>
    <property type="match status" value="1"/>
</dbReference>
<dbReference type="Pfam" id="PF00005">
    <property type="entry name" value="ABC_tran"/>
    <property type="match status" value="1"/>
</dbReference>
<feature type="domain" description="ABC transporter" evidence="5">
    <location>
        <begin position="31"/>
        <end position="257"/>
    </location>
</feature>
<evidence type="ECO:0000256" key="1">
    <source>
        <dbReference type="ARBA" id="ARBA00005417"/>
    </source>
</evidence>
<dbReference type="InterPro" id="IPR027417">
    <property type="entry name" value="P-loop_NTPase"/>
</dbReference>
<proteinExistence type="inferred from homology"/>
<dbReference type="PROSITE" id="PS00211">
    <property type="entry name" value="ABC_TRANSPORTER_1"/>
    <property type="match status" value="1"/>
</dbReference>
<evidence type="ECO:0000256" key="3">
    <source>
        <dbReference type="ARBA" id="ARBA00022741"/>
    </source>
</evidence>
<dbReference type="AlphaFoldDB" id="A0A4R0XMA6"/>
<keyword evidence="2" id="KW-0813">Transport</keyword>
<organism evidence="6 7">
    <name type="scientific">Mycoplasma todarodis</name>
    <dbReference type="NCBI Taxonomy" id="1937191"/>
    <lineage>
        <taxon>Bacteria</taxon>
        <taxon>Bacillati</taxon>
        <taxon>Mycoplasmatota</taxon>
        <taxon>Mollicutes</taxon>
        <taxon>Mycoplasmataceae</taxon>
        <taxon>Mycoplasma</taxon>
    </lineage>
</organism>
<dbReference type="SMART" id="SM00382">
    <property type="entry name" value="AAA"/>
    <property type="match status" value="1"/>
</dbReference>
<dbReference type="InterPro" id="IPR003439">
    <property type="entry name" value="ABC_transporter-like_ATP-bd"/>
</dbReference>
<dbReference type="GO" id="GO:0016887">
    <property type="term" value="F:ATP hydrolysis activity"/>
    <property type="evidence" value="ECO:0007669"/>
    <property type="project" value="InterPro"/>
</dbReference>
<evidence type="ECO:0000313" key="7">
    <source>
        <dbReference type="Proteomes" id="UP000291072"/>
    </source>
</evidence>
<dbReference type="PANTHER" id="PTHR42711:SF5">
    <property type="entry name" value="ABC TRANSPORTER ATP-BINDING PROTEIN NATA"/>
    <property type="match status" value="1"/>
</dbReference>
<evidence type="ECO:0000256" key="2">
    <source>
        <dbReference type="ARBA" id="ARBA00022448"/>
    </source>
</evidence>
<evidence type="ECO:0000256" key="4">
    <source>
        <dbReference type="ARBA" id="ARBA00022840"/>
    </source>
</evidence>
<keyword evidence="3" id="KW-0547">Nucleotide-binding</keyword>
<sequence>MPVVFLYQYKMIIILLRRYLIKLIEGDFMSLIIKNVTKTFGDNKALNDVSIEFKEGQITGLIGFNGSGKTTLYNVILKFIEKHEGEVRLDGKPITKSDLRKFTFLGAGSETKNATIVKTYLLQIADLYFVPRKVALKQIEELASQMDFSQNLGKPIKSLSKGNQQKIKVIASFLNPNAEYIILDEPFDGLDPLMVQKIAHLYMNLKNTTIIITSHRMEVVQEMCEEFYVIKDGVIIDSKKVEQKTIMVQVNKEVNLSNLKELECVNKIIARDDNQLIELKGIEFYKTLTELLIKDKNYIYSTIKEKNIAESVFLGYGDNDGK</sequence>
<dbReference type="InterPro" id="IPR017871">
    <property type="entry name" value="ABC_transporter-like_CS"/>
</dbReference>
<dbReference type="InterPro" id="IPR050763">
    <property type="entry name" value="ABC_transporter_ATP-binding"/>
</dbReference>
<comment type="caution">
    <text evidence="6">The sequence shown here is derived from an EMBL/GenBank/DDBJ whole genome shotgun (WGS) entry which is preliminary data.</text>
</comment>
<dbReference type="EMBL" id="PSZP01000004">
    <property type="protein sequence ID" value="TCG11664.1"/>
    <property type="molecule type" value="Genomic_DNA"/>
</dbReference>
<dbReference type="GO" id="GO:0005524">
    <property type="term" value="F:ATP binding"/>
    <property type="evidence" value="ECO:0007669"/>
    <property type="project" value="UniProtKB-KW"/>
</dbReference>
<reference evidence="6 7" key="1">
    <citation type="submission" date="2018-02" db="EMBL/GenBank/DDBJ databases">
        <title>Mycoplasma marinum and Mycoplasma todarodis sp. nov., moderately halophilic and psychrotolerant mycoplasmas isolated from cephalopods.</title>
        <authorList>
            <person name="Viver T."/>
        </authorList>
    </citation>
    <scope>NUCLEOTIDE SEQUENCE [LARGE SCALE GENOMIC DNA]</scope>
    <source>
        <strain evidence="6 7">5H</strain>
    </source>
</reference>
<dbReference type="PANTHER" id="PTHR42711">
    <property type="entry name" value="ABC TRANSPORTER ATP-BINDING PROTEIN"/>
    <property type="match status" value="1"/>
</dbReference>
<name>A0A4R0XMA6_9MOLU</name>
<dbReference type="PROSITE" id="PS50893">
    <property type="entry name" value="ABC_TRANSPORTER_2"/>
    <property type="match status" value="1"/>
</dbReference>
<dbReference type="Proteomes" id="UP000291072">
    <property type="component" value="Unassembled WGS sequence"/>
</dbReference>
<accession>A0A4R0XMA6</accession>
<evidence type="ECO:0000313" key="6">
    <source>
        <dbReference type="EMBL" id="TCG11664.1"/>
    </source>
</evidence>
<gene>
    <name evidence="6" type="ORF">C4B25_00955</name>
</gene>
<comment type="similarity">
    <text evidence="1">Belongs to the ABC transporter superfamily.</text>
</comment>
<dbReference type="InterPro" id="IPR003593">
    <property type="entry name" value="AAA+_ATPase"/>
</dbReference>
<keyword evidence="4" id="KW-0067">ATP-binding</keyword>
<dbReference type="OrthoDB" id="9778547at2"/>
<protein>
    <recommendedName>
        <fullName evidence="5">ABC transporter domain-containing protein</fullName>
    </recommendedName>
</protein>
<evidence type="ECO:0000259" key="5">
    <source>
        <dbReference type="PROSITE" id="PS50893"/>
    </source>
</evidence>
<keyword evidence="7" id="KW-1185">Reference proteome</keyword>
<dbReference type="SUPFAM" id="SSF52540">
    <property type="entry name" value="P-loop containing nucleoside triphosphate hydrolases"/>
    <property type="match status" value="1"/>
</dbReference>